<reference evidence="3 4" key="1">
    <citation type="submission" date="2016-03" db="EMBL/GenBank/DDBJ databases">
        <title>Whole genome sequencing of Grifola frondosa 9006-11.</title>
        <authorList>
            <person name="Min B."/>
            <person name="Park H."/>
            <person name="Kim J.-G."/>
            <person name="Cho H."/>
            <person name="Oh Y.-L."/>
            <person name="Kong W.-S."/>
            <person name="Choi I.-G."/>
        </authorList>
    </citation>
    <scope>NUCLEOTIDE SEQUENCE [LARGE SCALE GENOMIC DNA]</scope>
    <source>
        <strain evidence="3 4">9006-11</strain>
    </source>
</reference>
<dbReference type="STRING" id="5627.A0A1C7LWV3"/>
<dbReference type="EMBL" id="LUGG01000018">
    <property type="protein sequence ID" value="OBZ69170.1"/>
    <property type="molecule type" value="Genomic_DNA"/>
</dbReference>
<evidence type="ECO:0000313" key="3">
    <source>
        <dbReference type="EMBL" id="OBZ69170.1"/>
    </source>
</evidence>
<feature type="compositionally biased region" description="Basic and acidic residues" evidence="2">
    <location>
        <begin position="63"/>
        <end position="72"/>
    </location>
</feature>
<dbReference type="GO" id="GO:0034506">
    <property type="term" value="C:chromosome, centromeric core domain"/>
    <property type="evidence" value="ECO:0007669"/>
    <property type="project" value="TreeGrafter"/>
</dbReference>
<dbReference type="PANTHER" id="PTHR28006">
    <property type="entry name" value="MONOPOLIN COMPLEX SUBUNIT CSM1"/>
    <property type="match status" value="1"/>
</dbReference>
<protein>
    <recommendedName>
        <fullName evidence="5">Monopolin complex subunit Csm1/Pcs1 C-terminal domain-containing protein</fullName>
    </recommendedName>
</protein>
<dbReference type="GO" id="GO:0051315">
    <property type="term" value="P:attachment of mitotic spindle microtubules to kinetochore"/>
    <property type="evidence" value="ECO:0007669"/>
    <property type="project" value="TreeGrafter"/>
</dbReference>
<comment type="caution">
    <text evidence="3">The sequence shown here is derived from an EMBL/GenBank/DDBJ whole genome shotgun (WGS) entry which is preliminary data.</text>
</comment>
<evidence type="ECO:0000256" key="2">
    <source>
        <dbReference type="SAM" id="MobiDB-lite"/>
    </source>
</evidence>
<evidence type="ECO:0008006" key="5">
    <source>
        <dbReference type="Google" id="ProtNLM"/>
    </source>
</evidence>
<dbReference type="GO" id="GO:0045144">
    <property type="term" value="P:meiotic sister chromatid segregation"/>
    <property type="evidence" value="ECO:0007669"/>
    <property type="project" value="TreeGrafter"/>
</dbReference>
<keyword evidence="1" id="KW-0175">Coiled coil</keyword>
<gene>
    <name evidence="3" type="ORF">A0H81_10976</name>
</gene>
<evidence type="ECO:0000256" key="1">
    <source>
        <dbReference type="SAM" id="Coils"/>
    </source>
</evidence>
<name>A0A1C7LWV3_GRIFR</name>
<proteinExistence type="predicted"/>
<dbReference type="GO" id="GO:0005730">
    <property type="term" value="C:nucleolus"/>
    <property type="evidence" value="ECO:0007669"/>
    <property type="project" value="TreeGrafter"/>
</dbReference>
<dbReference type="InterPro" id="IPR040349">
    <property type="entry name" value="Csm1/Pcs1"/>
</dbReference>
<dbReference type="OrthoDB" id="3216420at2759"/>
<organism evidence="3 4">
    <name type="scientific">Grifola frondosa</name>
    <name type="common">Maitake</name>
    <name type="synonym">Polyporus frondosus</name>
    <dbReference type="NCBI Taxonomy" id="5627"/>
    <lineage>
        <taxon>Eukaryota</taxon>
        <taxon>Fungi</taxon>
        <taxon>Dikarya</taxon>
        <taxon>Basidiomycota</taxon>
        <taxon>Agaricomycotina</taxon>
        <taxon>Agaricomycetes</taxon>
        <taxon>Polyporales</taxon>
        <taxon>Grifolaceae</taxon>
        <taxon>Grifola</taxon>
    </lineage>
</organism>
<evidence type="ECO:0000313" key="4">
    <source>
        <dbReference type="Proteomes" id="UP000092993"/>
    </source>
</evidence>
<dbReference type="GO" id="GO:0072686">
    <property type="term" value="C:mitotic spindle"/>
    <property type="evidence" value="ECO:0007669"/>
    <property type="project" value="TreeGrafter"/>
</dbReference>
<dbReference type="PANTHER" id="PTHR28006:SF1">
    <property type="entry name" value="MONOPOLIN COMPLEX SUBUNIT CSM1"/>
    <property type="match status" value="1"/>
</dbReference>
<dbReference type="OMA" id="CINDEPH"/>
<dbReference type="CDD" id="cd23787">
    <property type="entry name" value="RWD_CSM1"/>
    <property type="match status" value="1"/>
</dbReference>
<keyword evidence="4" id="KW-1185">Reference proteome</keyword>
<dbReference type="GO" id="GO:0033551">
    <property type="term" value="C:monopolin complex"/>
    <property type="evidence" value="ECO:0007669"/>
    <property type="project" value="InterPro"/>
</dbReference>
<feature type="region of interest" description="Disordered" evidence="2">
    <location>
        <begin position="1"/>
        <end position="39"/>
    </location>
</feature>
<feature type="region of interest" description="Disordered" evidence="2">
    <location>
        <begin position="53"/>
        <end position="118"/>
    </location>
</feature>
<dbReference type="GO" id="GO:1990644">
    <property type="term" value="F:microtubule site clamp"/>
    <property type="evidence" value="ECO:0007669"/>
    <property type="project" value="TreeGrafter"/>
</dbReference>
<feature type="coiled-coil region" evidence="1">
    <location>
        <begin position="202"/>
        <end position="239"/>
    </location>
</feature>
<dbReference type="AlphaFoldDB" id="A0A1C7LWV3"/>
<sequence length="430" mass="48545">MSSDEDDEFEARYDPTTPVAGPSKPTAPGGAAKRRTAVKRVVQKADVMEIADDQDVVLVSSSENERKQKRDEHEDDGDPVEILDPTKVAGKKVASNGKSRSAKGRTKAVSPPKPPAEEELMDVDHDQVVEVTSQKNNLAQQLQELHQIRETEPEQVLRERSADFDAKTETQTSLIKELTSQLARVKELSGSEKSYTLHFLTREAADEENKAMKTEVDRLKETIRRKDMLLAEKDKLIAQQKDREKVLQSDLQAEIERGKLLSSRNPPPAVTRVLKNVAEDPLQHRIIRLYEDMTNMLITGVKLEKNAMTDIEEPIFTCIYTCSGTGDAPPFSLNFTLRQVYDRPDDLAPNITVASKDQLEEKFRYTPLNLDKELPEFVQRLSFFKDPFAFSYGQMTIFLKTLTDTMAGVQGNGEEEDEMAEDEAVMVEKR</sequence>
<dbReference type="Proteomes" id="UP000092993">
    <property type="component" value="Unassembled WGS sequence"/>
</dbReference>
<accession>A0A1C7LWV3</accession>